<comment type="caution">
    <text evidence="2">The sequence shown here is derived from an EMBL/GenBank/DDBJ whole genome shotgun (WGS) entry which is preliminary data.</text>
</comment>
<name>A0ABR2L6M7_9EUKA</name>
<evidence type="ECO:0000256" key="1">
    <source>
        <dbReference type="SAM" id="MobiDB-lite"/>
    </source>
</evidence>
<protein>
    <submittedName>
        <fullName evidence="2">Uncharacterized protein</fullName>
    </submittedName>
</protein>
<evidence type="ECO:0000313" key="3">
    <source>
        <dbReference type="Proteomes" id="UP001470230"/>
    </source>
</evidence>
<dbReference type="Proteomes" id="UP001470230">
    <property type="component" value="Unassembled WGS sequence"/>
</dbReference>
<feature type="region of interest" description="Disordered" evidence="1">
    <location>
        <begin position="74"/>
        <end position="119"/>
    </location>
</feature>
<proteinExistence type="predicted"/>
<feature type="compositionally biased region" description="Low complexity" evidence="1">
    <location>
        <begin position="74"/>
        <end position="85"/>
    </location>
</feature>
<feature type="compositionally biased region" description="Polar residues" evidence="1">
    <location>
        <begin position="97"/>
        <end position="107"/>
    </location>
</feature>
<organism evidence="2 3">
    <name type="scientific">Tritrichomonas musculus</name>
    <dbReference type="NCBI Taxonomy" id="1915356"/>
    <lineage>
        <taxon>Eukaryota</taxon>
        <taxon>Metamonada</taxon>
        <taxon>Parabasalia</taxon>
        <taxon>Tritrichomonadida</taxon>
        <taxon>Tritrichomonadidae</taxon>
        <taxon>Tritrichomonas</taxon>
    </lineage>
</organism>
<gene>
    <name evidence="2" type="ORF">M9Y10_001264</name>
</gene>
<dbReference type="EMBL" id="JAPFFF010000001">
    <property type="protein sequence ID" value="KAK8898969.1"/>
    <property type="molecule type" value="Genomic_DNA"/>
</dbReference>
<accession>A0ABR2L6M7</accession>
<evidence type="ECO:0000313" key="2">
    <source>
        <dbReference type="EMBL" id="KAK8898969.1"/>
    </source>
</evidence>
<sequence>MSTLFNDPAAYRESSQWRAVFATPSMDDNQNQLFANFGSYSDQTQHSSDSSALVSKITAQFAMDVFSELRSDIQQAQSRSSRTSQGIRDGSGKVITPQRTPVITPHNNNRRSTGHRGLTPIHDQIISF</sequence>
<reference evidence="2 3" key="1">
    <citation type="submission" date="2024-04" db="EMBL/GenBank/DDBJ databases">
        <title>Tritrichomonas musculus Genome.</title>
        <authorList>
            <person name="Alves-Ferreira E."/>
            <person name="Grigg M."/>
            <person name="Lorenzi H."/>
            <person name="Galac M."/>
        </authorList>
    </citation>
    <scope>NUCLEOTIDE SEQUENCE [LARGE SCALE GENOMIC DNA]</scope>
    <source>
        <strain evidence="2 3">EAF2021</strain>
    </source>
</reference>
<keyword evidence="3" id="KW-1185">Reference proteome</keyword>